<reference evidence="3" key="1">
    <citation type="submission" date="2018-05" db="EMBL/GenBank/DDBJ databases">
        <authorList>
            <person name="Strepis N."/>
        </authorList>
    </citation>
    <scope>NUCLEOTIDE SEQUENCE [LARGE SCALE GENOMIC DNA]</scope>
</reference>
<dbReference type="Pfam" id="PF03551">
    <property type="entry name" value="PadR"/>
    <property type="match status" value="1"/>
</dbReference>
<dbReference type="PANTHER" id="PTHR33169">
    <property type="entry name" value="PADR-FAMILY TRANSCRIPTIONAL REGULATOR"/>
    <property type="match status" value="1"/>
</dbReference>
<sequence>MCSCLFFFVEIASLFYKLASMLYNKNKSSSMQYKLEGRGCGMKETQLLKGVLDGCVLAIISEKEIYGYELVQRLKDAGFTTIVGGTVYPLLQKLEKQKLIKGTMKKSAEGPDRKYFTITADGKGYLDSFQSQWQNLVTKVSILMEGIGENERE</sequence>
<dbReference type="EMBL" id="UNRR01000022">
    <property type="protein sequence ID" value="SYZ78944.1"/>
    <property type="molecule type" value="Genomic_DNA"/>
</dbReference>
<organism evidence="2 3">
    <name type="scientific">Trichococcus shcherbakoviae</name>
    <dbReference type="NCBI Taxonomy" id="2094020"/>
    <lineage>
        <taxon>Bacteria</taxon>
        <taxon>Bacillati</taxon>
        <taxon>Bacillota</taxon>
        <taxon>Bacilli</taxon>
        <taxon>Lactobacillales</taxon>
        <taxon>Carnobacteriaceae</taxon>
        <taxon>Trichococcus</taxon>
    </lineage>
</organism>
<proteinExistence type="predicted"/>
<accession>A0A383TGZ7</accession>
<dbReference type="Gene3D" id="1.10.10.10">
    <property type="entry name" value="Winged helix-like DNA-binding domain superfamily/Winged helix DNA-binding domain"/>
    <property type="match status" value="1"/>
</dbReference>
<dbReference type="InterPro" id="IPR036390">
    <property type="entry name" value="WH_DNA-bd_sf"/>
</dbReference>
<dbReference type="InterPro" id="IPR036388">
    <property type="entry name" value="WH-like_DNA-bd_sf"/>
</dbReference>
<protein>
    <submittedName>
        <fullName evidence="2">Transcription regulator padr n-terminal</fullName>
    </submittedName>
</protein>
<evidence type="ECO:0000313" key="2">
    <source>
        <dbReference type="EMBL" id="SYZ78944.1"/>
    </source>
</evidence>
<evidence type="ECO:0000313" key="3">
    <source>
        <dbReference type="Proteomes" id="UP000262072"/>
    </source>
</evidence>
<feature type="domain" description="Transcription regulator PadR N-terminal" evidence="1">
    <location>
        <begin position="56"/>
        <end position="126"/>
    </location>
</feature>
<dbReference type="InterPro" id="IPR052509">
    <property type="entry name" value="Metal_resp_DNA-bind_regulator"/>
</dbReference>
<gene>
    <name evidence="2" type="ORF">TART1_1760</name>
</gene>
<dbReference type="AlphaFoldDB" id="A0A383TGZ7"/>
<name>A0A383TGZ7_9LACT</name>
<dbReference type="Proteomes" id="UP000262072">
    <property type="component" value="Unassembled WGS sequence"/>
</dbReference>
<evidence type="ECO:0000259" key="1">
    <source>
        <dbReference type="Pfam" id="PF03551"/>
    </source>
</evidence>
<dbReference type="SUPFAM" id="SSF46785">
    <property type="entry name" value="Winged helix' DNA-binding domain"/>
    <property type="match status" value="1"/>
</dbReference>
<dbReference type="PANTHER" id="PTHR33169:SF14">
    <property type="entry name" value="TRANSCRIPTIONAL REGULATOR RV3488"/>
    <property type="match status" value="1"/>
</dbReference>
<dbReference type="InterPro" id="IPR005149">
    <property type="entry name" value="Tscrpt_reg_PadR_N"/>
</dbReference>